<evidence type="ECO:0000313" key="3">
    <source>
        <dbReference type="Proteomes" id="UP001148203"/>
    </source>
</evidence>
<comment type="caution">
    <text evidence="2">The sequence shown here is derived from an EMBL/GenBank/DDBJ whole genome shotgun (WGS) entry which is preliminary data.</text>
</comment>
<protein>
    <submittedName>
        <fullName evidence="2">Uncharacterized protein</fullName>
    </submittedName>
</protein>
<evidence type="ECO:0000256" key="1">
    <source>
        <dbReference type="SAM" id="SignalP"/>
    </source>
</evidence>
<organism evidence="2 3">
    <name type="scientific">Pseudomonas fontis</name>
    <dbReference type="NCBI Taxonomy" id="2942633"/>
    <lineage>
        <taxon>Bacteria</taxon>
        <taxon>Pseudomonadati</taxon>
        <taxon>Pseudomonadota</taxon>
        <taxon>Gammaproteobacteria</taxon>
        <taxon>Pseudomonadales</taxon>
        <taxon>Pseudomonadaceae</taxon>
        <taxon>Pseudomonas</taxon>
    </lineage>
</organism>
<sequence length="239" mass="25719">MHRIMALVLLMMLSINTWAAPNDFEYFVNGVNRIQQVLGTTPTPSRVQLIEVSTTACNLLKQLNEDSRFISGLRKAAHPSAQTRNSLEAMARNEELFTQSFLPVEERVLLDAGLDKAMVSHLMEVLHKFRQGMAQPVDPEKIQARLAQMRSEFCATAVELQNIEDAQLEAARAAALARKTLWRTRGVAMVVADVGLSIDSIVAGSVAAPGPGTAAGAAVAAVVFTGSTALGAMIITFGD</sequence>
<dbReference type="RefSeq" id="WP_273913748.1">
    <property type="nucleotide sequence ID" value="NZ_JAMDGX010000101.1"/>
</dbReference>
<feature type="signal peptide" evidence="1">
    <location>
        <begin position="1"/>
        <end position="19"/>
    </location>
</feature>
<dbReference type="EMBL" id="JAMDGY010000021">
    <property type="protein sequence ID" value="MDD0990655.1"/>
    <property type="molecule type" value="Genomic_DNA"/>
</dbReference>
<feature type="chain" id="PRO_5046154850" evidence="1">
    <location>
        <begin position="20"/>
        <end position="239"/>
    </location>
</feature>
<keyword evidence="3" id="KW-1185">Reference proteome</keyword>
<proteinExistence type="predicted"/>
<name>A0ABT5NR52_9PSED</name>
<gene>
    <name evidence="2" type="ORF">M5G11_08915</name>
</gene>
<keyword evidence="1" id="KW-0732">Signal</keyword>
<reference evidence="2 3" key="1">
    <citation type="submission" date="2022-05" db="EMBL/GenBank/DDBJ databases">
        <title>Novel Pseudomonas spp. Isolated from a Rainbow Trout Aquaculture Facility.</title>
        <authorList>
            <person name="Testerman T."/>
            <person name="Graf J."/>
        </authorList>
    </citation>
    <scope>NUCLEOTIDE SEQUENCE [LARGE SCALE GENOMIC DNA]</scope>
    <source>
        <strain evidence="2 3">ID681</strain>
    </source>
</reference>
<accession>A0ABT5NR52</accession>
<dbReference type="Proteomes" id="UP001148203">
    <property type="component" value="Unassembled WGS sequence"/>
</dbReference>
<evidence type="ECO:0000313" key="2">
    <source>
        <dbReference type="EMBL" id="MDD0990655.1"/>
    </source>
</evidence>